<dbReference type="SMART" id="SM00342">
    <property type="entry name" value="HTH_ARAC"/>
    <property type="match status" value="1"/>
</dbReference>
<dbReference type="PANTHER" id="PTHR43436:SF1">
    <property type="entry name" value="TRANSCRIPTIONAL REGULATORY PROTEIN"/>
    <property type="match status" value="1"/>
</dbReference>
<dbReference type="OrthoDB" id="9802263at2"/>
<proteinExistence type="predicted"/>
<evidence type="ECO:0000313" key="4">
    <source>
        <dbReference type="EMBL" id="ALH82996.1"/>
    </source>
</evidence>
<evidence type="ECO:0000256" key="2">
    <source>
        <dbReference type="ARBA" id="ARBA00023163"/>
    </source>
</evidence>
<dbReference type="InterPro" id="IPR009057">
    <property type="entry name" value="Homeodomain-like_sf"/>
</dbReference>
<dbReference type="InterPro" id="IPR009594">
    <property type="entry name" value="Tscrpt_reg_HTH_AraC_N"/>
</dbReference>
<name>A0A0N9VF75_SPHMC</name>
<sequence length="299" mass="32617">MTTLAEMRSILLRHRATDGIDPCALPRVSLVRSSEPSHPMPVVYEPSLCLAVSGRKRVLLGDASFIYDSAQFLVVSVVLPVSGMVVDASTDDPYLCLKLDLDVAVLGELLLAHDARVPRSDHTPSIAVGDTDAGLLDAALRLLRLLDAPDDIAALAPLAEREILYRLLTGPQGAMLRHIATADTRLHQISRAVTWIKDHYAGTLSIDHLAGLAGMSPSSFHEHFKKVTRFSPLQYRTRLRLLEARRLMVSDAMDAASAGFQVGYDSPSQFNRDYSRAFGLPPLRDAARLRAAPEFGLSA</sequence>
<dbReference type="Proteomes" id="UP000058074">
    <property type="component" value="Chromosome"/>
</dbReference>
<reference evidence="4 5" key="1">
    <citation type="journal article" date="2015" name="Genome Announc.">
        <title>Complete Genome Sequence of Polypropylene Glycol- and Polyethylene Glycol-Degrading Sphingopyxis macrogoltabida Strain EY-1.</title>
        <authorList>
            <person name="Ohtsubo Y."/>
            <person name="Nagata Y."/>
            <person name="Numata M."/>
            <person name="Tsuchikane K."/>
            <person name="Hosoyama A."/>
            <person name="Yamazoe A."/>
            <person name="Tsuda M."/>
            <person name="Fujita N."/>
            <person name="Kawai F."/>
        </authorList>
    </citation>
    <scope>NUCLEOTIDE SEQUENCE [LARGE SCALE GENOMIC DNA]</scope>
    <source>
        <strain evidence="4 5">EY-1</strain>
    </source>
</reference>
<evidence type="ECO:0000313" key="5">
    <source>
        <dbReference type="Proteomes" id="UP000058074"/>
    </source>
</evidence>
<organism evidence="4 5">
    <name type="scientific">Sphingopyxis macrogoltabida</name>
    <name type="common">Sphingomonas macrogoltabidus</name>
    <dbReference type="NCBI Taxonomy" id="33050"/>
    <lineage>
        <taxon>Bacteria</taxon>
        <taxon>Pseudomonadati</taxon>
        <taxon>Pseudomonadota</taxon>
        <taxon>Alphaproteobacteria</taxon>
        <taxon>Sphingomonadales</taxon>
        <taxon>Sphingomonadaceae</taxon>
        <taxon>Sphingopyxis</taxon>
    </lineage>
</organism>
<dbReference type="AlphaFoldDB" id="A0A0N9VF75"/>
<dbReference type="SUPFAM" id="SSF46689">
    <property type="entry name" value="Homeodomain-like"/>
    <property type="match status" value="2"/>
</dbReference>
<evidence type="ECO:0000256" key="1">
    <source>
        <dbReference type="ARBA" id="ARBA00023015"/>
    </source>
</evidence>
<dbReference type="PROSITE" id="PS01124">
    <property type="entry name" value="HTH_ARAC_FAMILY_2"/>
    <property type="match status" value="1"/>
</dbReference>
<dbReference type="PANTHER" id="PTHR43436">
    <property type="entry name" value="ARAC-FAMILY TRANSCRIPTIONAL REGULATOR"/>
    <property type="match status" value="1"/>
</dbReference>
<dbReference type="PATRIC" id="fig|33050.5.peg.4625"/>
<dbReference type="KEGG" id="smag:AN936_22355"/>
<dbReference type="RefSeq" id="WP_054590495.1">
    <property type="nucleotide sequence ID" value="NZ_CP012700.1"/>
</dbReference>
<feature type="domain" description="HTH araC/xylS-type" evidence="3">
    <location>
        <begin position="190"/>
        <end position="288"/>
    </location>
</feature>
<dbReference type="EMBL" id="CP012700">
    <property type="protein sequence ID" value="ALH82996.1"/>
    <property type="molecule type" value="Genomic_DNA"/>
</dbReference>
<dbReference type="Pfam" id="PF06719">
    <property type="entry name" value="AraC_N"/>
    <property type="match status" value="1"/>
</dbReference>
<dbReference type="Pfam" id="PF12833">
    <property type="entry name" value="HTH_18"/>
    <property type="match status" value="1"/>
</dbReference>
<accession>A0A0N9VF75</accession>
<protein>
    <submittedName>
        <fullName evidence="4">AraC family transcriptional regulator</fullName>
    </submittedName>
</protein>
<dbReference type="Gene3D" id="1.10.10.60">
    <property type="entry name" value="Homeodomain-like"/>
    <property type="match status" value="2"/>
</dbReference>
<dbReference type="InterPro" id="IPR018060">
    <property type="entry name" value="HTH_AraC"/>
</dbReference>
<dbReference type="GO" id="GO:0043565">
    <property type="term" value="F:sequence-specific DNA binding"/>
    <property type="evidence" value="ECO:0007669"/>
    <property type="project" value="InterPro"/>
</dbReference>
<keyword evidence="1" id="KW-0805">Transcription regulation</keyword>
<keyword evidence="2" id="KW-0804">Transcription</keyword>
<dbReference type="GO" id="GO:0003700">
    <property type="term" value="F:DNA-binding transcription factor activity"/>
    <property type="evidence" value="ECO:0007669"/>
    <property type="project" value="InterPro"/>
</dbReference>
<evidence type="ECO:0000259" key="3">
    <source>
        <dbReference type="PROSITE" id="PS01124"/>
    </source>
</evidence>
<gene>
    <name evidence="4" type="ORF">AN936_22355</name>
</gene>